<proteinExistence type="predicted"/>
<dbReference type="InterPro" id="IPR016040">
    <property type="entry name" value="NAD(P)-bd_dom"/>
</dbReference>
<dbReference type="PANTHER" id="PTHR15020:SF50">
    <property type="entry name" value="UPF0659 PROTEIN YMR090W"/>
    <property type="match status" value="1"/>
</dbReference>
<gene>
    <name evidence="2" type="ORF">FPZ11_04020</name>
</gene>
<dbReference type="InterPro" id="IPR036291">
    <property type="entry name" value="NAD(P)-bd_dom_sf"/>
</dbReference>
<evidence type="ECO:0000313" key="2">
    <source>
        <dbReference type="EMBL" id="QDZ14054.1"/>
    </source>
</evidence>
<dbReference type="Pfam" id="PF13460">
    <property type="entry name" value="NAD_binding_10"/>
    <property type="match status" value="1"/>
</dbReference>
<dbReference type="EMBL" id="CP042305">
    <property type="protein sequence ID" value="QDZ14054.1"/>
    <property type="molecule type" value="Genomic_DNA"/>
</dbReference>
<dbReference type="SUPFAM" id="SSF51735">
    <property type="entry name" value="NAD(P)-binding Rossmann-fold domains"/>
    <property type="match status" value="1"/>
</dbReference>
<organism evidence="2 3">
    <name type="scientific">Humibacter ginsenosidimutans</name>
    <dbReference type="NCBI Taxonomy" id="2599293"/>
    <lineage>
        <taxon>Bacteria</taxon>
        <taxon>Bacillati</taxon>
        <taxon>Actinomycetota</taxon>
        <taxon>Actinomycetes</taxon>
        <taxon>Micrococcales</taxon>
        <taxon>Microbacteriaceae</taxon>
        <taxon>Humibacter</taxon>
    </lineage>
</organism>
<reference evidence="2 3" key="1">
    <citation type="submission" date="2019-07" db="EMBL/GenBank/DDBJ databases">
        <title>Full genome sequence of Humibacter sp. WJ7-1.</title>
        <authorList>
            <person name="Im W.-T."/>
        </authorList>
    </citation>
    <scope>NUCLEOTIDE SEQUENCE [LARGE SCALE GENOMIC DNA]</scope>
    <source>
        <strain evidence="2 3">WJ7-1</strain>
    </source>
</reference>
<accession>A0A5B8M273</accession>
<dbReference type="RefSeq" id="WP_146318576.1">
    <property type="nucleotide sequence ID" value="NZ_CP042305.1"/>
</dbReference>
<evidence type="ECO:0000313" key="3">
    <source>
        <dbReference type="Proteomes" id="UP000320216"/>
    </source>
</evidence>
<keyword evidence="3" id="KW-1185">Reference proteome</keyword>
<feature type="domain" description="NAD(P)-binding" evidence="1">
    <location>
        <begin position="8"/>
        <end position="193"/>
    </location>
</feature>
<dbReference type="CDD" id="cd05243">
    <property type="entry name" value="SDR_a5"/>
    <property type="match status" value="1"/>
</dbReference>
<evidence type="ECO:0000259" key="1">
    <source>
        <dbReference type="Pfam" id="PF13460"/>
    </source>
</evidence>
<dbReference type="Gene3D" id="3.40.50.720">
    <property type="entry name" value="NAD(P)-binding Rossmann-like Domain"/>
    <property type="match status" value="1"/>
</dbReference>
<dbReference type="PANTHER" id="PTHR15020">
    <property type="entry name" value="FLAVIN REDUCTASE-RELATED"/>
    <property type="match status" value="1"/>
</dbReference>
<dbReference type="Proteomes" id="UP000320216">
    <property type="component" value="Chromosome"/>
</dbReference>
<dbReference type="OrthoDB" id="4248066at2"/>
<dbReference type="AlphaFoldDB" id="A0A5B8M273"/>
<name>A0A5B8M273_9MICO</name>
<sequence length="228" mass="23951">MTRVAIIGAHGRVAQQLMRLLYDDGDDFVGVVRSEDHADDIYRFGGEGVLLDIEHAEPEQLAHAIEGCDAVVFAAGAGPDSGPARKATVDYGGSVKSQRAAELAGIKRFVQVSAMGVDDQVADDATESWRAYVDAKRDADIALRGSGLDWTILRPGALTLDDGTGLIEAGERVARGSIPREDVAHVIVTTLRDEATVGIQFEFVSGATPIDDAVRAVAEAGHGGPTAS</sequence>
<protein>
    <submittedName>
        <fullName evidence="2">SDR family oxidoreductase</fullName>
    </submittedName>
</protein>
<dbReference type="KEGG" id="huw:FPZ11_04020"/>